<dbReference type="Proteomes" id="UP000295244">
    <property type="component" value="Unassembled WGS sequence"/>
</dbReference>
<evidence type="ECO:0000313" key="3">
    <source>
        <dbReference type="Proteomes" id="UP000295244"/>
    </source>
</evidence>
<keyword evidence="1" id="KW-0812">Transmembrane</keyword>
<comment type="caution">
    <text evidence="2">The sequence shown here is derived from an EMBL/GenBank/DDBJ whole genome shotgun (WGS) entry which is preliminary data.</text>
</comment>
<protein>
    <submittedName>
        <fullName evidence="2">LPXTG cell wall anchor domain-containing protein</fullName>
    </submittedName>
</protein>
<dbReference type="NCBIfam" id="TIGR01167">
    <property type="entry name" value="LPXTG_anchor"/>
    <property type="match status" value="1"/>
</dbReference>
<sequence>MYGHPLDHTIGSIKPILWRGKPHMSNDDPARAASAAEAGMRQSGFSRPGILMVIGILFTSAFGLILAAAAGAQAPGTTSAEFQYPEIAAPSGPAAGLPCIEIESGGNDLKAGDTLVFPGTFSIASGASVVLEDADGTQGTMIDGENARITEGEGGTIQILLTGAPMNVIGGDEVLSNEVCESIVATTGISGRPETGSGVTPGILPDTGGVVTLLYLGALVLAGAGIAALRRRAGRQDRTR</sequence>
<keyword evidence="1" id="KW-1133">Transmembrane helix</keyword>
<proteinExistence type="predicted"/>
<gene>
    <name evidence="2" type="ORF">E0L93_12865</name>
</gene>
<feature type="transmembrane region" description="Helical" evidence="1">
    <location>
        <begin position="210"/>
        <end position="229"/>
    </location>
</feature>
<organism evidence="2 3">
    <name type="scientific">Rubrobacter taiwanensis</name>
    <dbReference type="NCBI Taxonomy" id="185139"/>
    <lineage>
        <taxon>Bacteria</taxon>
        <taxon>Bacillati</taxon>
        <taxon>Actinomycetota</taxon>
        <taxon>Rubrobacteria</taxon>
        <taxon>Rubrobacterales</taxon>
        <taxon>Rubrobacteraceae</taxon>
        <taxon>Rubrobacter</taxon>
    </lineage>
</organism>
<feature type="transmembrane region" description="Helical" evidence="1">
    <location>
        <begin position="50"/>
        <end position="72"/>
    </location>
</feature>
<dbReference type="EMBL" id="SKBU01000025">
    <property type="protein sequence ID" value="TCJ15473.1"/>
    <property type="molecule type" value="Genomic_DNA"/>
</dbReference>
<dbReference type="AlphaFoldDB" id="A0A4R1BEG1"/>
<accession>A0A4R1BEG1</accession>
<keyword evidence="3" id="KW-1185">Reference proteome</keyword>
<evidence type="ECO:0000256" key="1">
    <source>
        <dbReference type="SAM" id="Phobius"/>
    </source>
</evidence>
<evidence type="ECO:0000313" key="2">
    <source>
        <dbReference type="EMBL" id="TCJ15473.1"/>
    </source>
</evidence>
<name>A0A4R1BEG1_9ACTN</name>
<keyword evidence="1" id="KW-0472">Membrane</keyword>
<reference evidence="2 3" key="1">
    <citation type="submission" date="2019-03" db="EMBL/GenBank/DDBJ databases">
        <title>Whole genome sequence of a novel Rubrobacter taiwanensis strain, isolated from Yellowstone National Park.</title>
        <authorList>
            <person name="Freed S."/>
            <person name="Ramaley R.F."/>
            <person name="Kyndt J.A."/>
        </authorList>
    </citation>
    <scope>NUCLEOTIDE SEQUENCE [LARGE SCALE GENOMIC DNA]</scope>
    <source>
        <strain evidence="2 3">Yellowstone</strain>
    </source>
</reference>